<evidence type="ECO:0000256" key="1">
    <source>
        <dbReference type="SAM" id="MobiDB-lite"/>
    </source>
</evidence>
<proteinExistence type="predicted"/>
<feature type="region of interest" description="Disordered" evidence="1">
    <location>
        <begin position="490"/>
        <end position="530"/>
    </location>
</feature>
<reference evidence="2 3" key="1">
    <citation type="journal article" date="2015" name="Genome Announc.">
        <title>Draft Genome Sequence and Gene Annotation of the Entomopathogenic Fungus Verticillium hemipterigenum.</title>
        <authorList>
            <person name="Horn F."/>
            <person name="Habel A."/>
            <person name="Scharf D.H."/>
            <person name="Dworschak J."/>
            <person name="Brakhage A.A."/>
            <person name="Guthke R."/>
            <person name="Hertweck C."/>
            <person name="Linde J."/>
        </authorList>
    </citation>
    <scope>NUCLEOTIDE SEQUENCE [LARGE SCALE GENOMIC DNA]</scope>
</reference>
<organism evidence="2 3">
    <name type="scientific">[Torrubiella] hemipterigena</name>
    <dbReference type="NCBI Taxonomy" id="1531966"/>
    <lineage>
        <taxon>Eukaryota</taxon>
        <taxon>Fungi</taxon>
        <taxon>Dikarya</taxon>
        <taxon>Ascomycota</taxon>
        <taxon>Pezizomycotina</taxon>
        <taxon>Sordariomycetes</taxon>
        <taxon>Hypocreomycetidae</taxon>
        <taxon>Hypocreales</taxon>
        <taxon>Clavicipitaceae</taxon>
        <taxon>Clavicipitaceae incertae sedis</taxon>
        <taxon>'Torrubiella' clade</taxon>
    </lineage>
</organism>
<dbReference type="HOGENOM" id="CLU_431604_0_0_1"/>
<feature type="region of interest" description="Disordered" evidence="1">
    <location>
        <begin position="342"/>
        <end position="373"/>
    </location>
</feature>
<dbReference type="STRING" id="1531966.A0A0A1SQB4"/>
<feature type="compositionally biased region" description="Low complexity" evidence="1">
    <location>
        <begin position="34"/>
        <end position="49"/>
    </location>
</feature>
<protein>
    <recommendedName>
        <fullName evidence="4">ORP1 like protein</fullName>
    </recommendedName>
</protein>
<gene>
    <name evidence="2" type="ORF">VHEMI00383</name>
</gene>
<keyword evidence="3" id="KW-1185">Reference proteome</keyword>
<feature type="compositionally biased region" description="Acidic residues" evidence="1">
    <location>
        <begin position="142"/>
        <end position="152"/>
    </location>
</feature>
<feature type="compositionally biased region" description="Polar residues" evidence="1">
    <location>
        <begin position="68"/>
        <end position="78"/>
    </location>
</feature>
<accession>A0A0A1SQB4</accession>
<feature type="region of interest" description="Disordered" evidence="1">
    <location>
        <begin position="1"/>
        <end position="167"/>
    </location>
</feature>
<dbReference type="EMBL" id="CDHN01000001">
    <property type="protein sequence ID" value="CEJ80181.1"/>
    <property type="molecule type" value="Genomic_DNA"/>
</dbReference>
<sequence length="634" mass="71176">MDLGSLLNGPEPTRSPLPTEPNVVVTTESGRTGLPTSLPTPSPERTLPSIDRHRKHVSAQLQYHPHSGSETELTIDTARSQKRNGAFPRSPESGLESTTSLASSLGHRSRNSSVDSTKRAALFEYQNRTNLKASGHPKIDNLDEEASDDASEDSPVKQPTSEANPAVSVPEPEAFCMFVQNCDTGSQLRKAISHLFGRNKSCTLRIPKHVWVYYCRKHYQRVRYRNAKTYPLNQMELVKLQIARLQSWSDENKASGSGPFIKLWTLSLRKREQNRIEHGEDGGEAGRGSAEAVGVPTWLLEKIGTGYTTADMMEVADRLYDEINSGNLSQIPEIEFLPDIVEPQSTGGKLNRRRKSSAQARTPKRKASEENEGPICDTKQYHAGVPHYRQHSFDGHDDPSSPTGKRARIHLYQREAPKHEQTLPSLAAAVPYADIPRRASSHARVHSIPRMQSLGYQEERSLSYPGSQAYEPPANGDYATPHDAYRGQHHYTAPVPRHYPPDHSSSFRGRFETSGRGRRPSMTREPHGEDHYDGYEAHRHTHMRSSSAYTLASKPMGHYSQQNSPRRETEYVHVPRNGARDEAPYTVSFYGPKNHGYRGSPNWERGRETLAYRPHSHAHEGHETAHNASTWVPR</sequence>
<dbReference type="AlphaFoldDB" id="A0A0A1SQB4"/>
<evidence type="ECO:0008006" key="4">
    <source>
        <dbReference type="Google" id="ProtNLM"/>
    </source>
</evidence>
<evidence type="ECO:0000313" key="2">
    <source>
        <dbReference type="EMBL" id="CEJ80181.1"/>
    </source>
</evidence>
<evidence type="ECO:0000313" key="3">
    <source>
        <dbReference type="Proteomes" id="UP000039046"/>
    </source>
</evidence>
<dbReference type="Proteomes" id="UP000039046">
    <property type="component" value="Unassembled WGS sequence"/>
</dbReference>
<name>A0A0A1SQB4_9HYPO</name>
<dbReference type="OrthoDB" id="4161595at2759"/>